<name>A0ABQ8J6X9_DERPT</name>
<evidence type="ECO:0000313" key="1">
    <source>
        <dbReference type="EMBL" id="KAH9418292.1"/>
    </source>
</evidence>
<dbReference type="Proteomes" id="UP000887458">
    <property type="component" value="Unassembled WGS sequence"/>
</dbReference>
<gene>
    <name evidence="1" type="ORF">DERP_010158</name>
</gene>
<reference evidence="1 2" key="2">
    <citation type="journal article" date="2022" name="Mol. Biol. Evol.">
        <title>Comparative Genomics Reveals Insights into the Divergent Evolution of Astigmatic Mites and Household Pest Adaptations.</title>
        <authorList>
            <person name="Xiong Q."/>
            <person name="Wan A.T."/>
            <person name="Liu X."/>
            <person name="Fung C.S."/>
            <person name="Xiao X."/>
            <person name="Malainual N."/>
            <person name="Hou J."/>
            <person name="Wang L."/>
            <person name="Wang M."/>
            <person name="Yang K.Y."/>
            <person name="Cui Y."/>
            <person name="Leung E.L."/>
            <person name="Nong W."/>
            <person name="Shin S.K."/>
            <person name="Au S.W."/>
            <person name="Jeong K.Y."/>
            <person name="Chew F.T."/>
            <person name="Hui J.H."/>
            <person name="Leung T.F."/>
            <person name="Tungtrongchitr A."/>
            <person name="Zhong N."/>
            <person name="Liu Z."/>
            <person name="Tsui S.K."/>
        </authorList>
    </citation>
    <scope>NUCLEOTIDE SEQUENCE [LARGE SCALE GENOMIC DNA]</scope>
    <source>
        <strain evidence="1">Derp</strain>
    </source>
</reference>
<accession>A0ABQ8J6X9</accession>
<organism evidence="1 2">
    <name type="scientific">Dermatophagoides pteronyssinus</name>
    <name type="common">European house dust mite</name>
    <dbReference type="NCBI Taxonomy" id="6956"/>
    <lineage>
        <taxon>Eukaryota</taxon>
        <taxon>Metazoa</taxon>
        <taxon>Ecdysozoa</taxon>
        <taxon>Arthropoda</taxon>
        <taxon>Chelicerata</taxon>
        <taxon>Arachnida</taxon>
        <taxon>Acari</taxon>
        <taxon>Acariformes</taxon>
        <taxon>Sarcoptiformes</taxon>
        <taxon>Astigmata</taxon>
        <taxon>Psoroptidia</taxon>
        <taxon>Analgoidea</taxon>
        <taxon>Pyroglyphidae</taxon>
        <taxon>Dermatophagoidinae</taxon>
        <taxon>Dermatophagoides</taxon>
    </lineage>
</organism>
<proteinExistence type="predicted"/>
<protein>
    <submittedName>
        <fullName evidence="1">Uncharacterized protein</fullName>
    </submittedName>
</protein>
<keyword evidence="2" id="KW-1185">Reference proteome</keyword>
<comment type="caution">
    <text evidence="1">The sequence shown here is derived from an EMBL/GenBank/DDBJ whole genome shotgun (WGS) entry which is preliminary data.</text>
</comment>
<sequence length="97" mass="11208">MILKNIQILDPISDESFCTLNSVNVSSGFINRMYAIANVAFRIRSLSIIFIVPTHCLFDSILFEYFSGINRVELVESFEQRNIERKIPNLFGSFVKR</sequence>
<dbReference type="EMBL" id="NJHN03000064">
    <property type="protein sequence ID" value="KAH9418292.1"/>
    <property type="molecule type" value="Genomic_DNA"/>
</dbReference>
<evidence type="ECO:0000313" key="2">
    <source>
        <dbReference type="Proteomes" id="UP000887458"/>
    </source>
</evidence>
<reference evidence="1 2" key="1">
    <citation type="journal article" date="2018" name="J. Allergy Clin. Immunol.">
        <title>High-quality assembly of Dermatophagoides pteronyssinus genome and transcriptome reveals a wide range of novel allergens.</title>
        <authorList>
            <person name="Liu X.Y."/>
            <person name="Yang K.Y."/>
            <person name="Wang M.Q."/>
            <person name="Kwok J.S."/>
            <person name="Zeng X."/>
            <person name="Yang Z."/>
            <person name="Xiao X.J."/>
            <person name="Lau C.P."/>
            <person name="Li Y."/>
            <person name="Huang Z.M."/>
            <person name="Ba J.G."/>
            <person name="Yim A.K."/>
            <person name="Ouyang C.Y."/>
            <person name="Ngai S.M."/>
            <person name="Chan T.F."/>
            <person name="Leung E.L."/>
            <person name="Liu L."/>
            <person name="Liu Z.G."/>
            <person name="Tsui S.K."/>
        </authorList>
    </citation>
    <scope>NUCLEOTIDE SEQUENCE [LARGE SCALE GENOMIC DNA]</scope>
    <source>
        <strain evidence="1">Derp</strain>
    </source>
</reference>